<keyword evidence="3" id="KW-1185">Reference proteome</keyword>
<reference evidence="2 3" key="1">
    <citation type="submission" date="2023-07" db="EMBL/GenBank/DDBJ databases">
        <title>Genomic Encyclopedia of Type Strains, Phase IV (KMG-IV): sequencing the most valuable type-strain genomes for metagenomic binning, comparative biology and taxonomic classification.</title>
        <authorList>
            <person name="Goeker M."/>
        </authorList>
    </citation>
    <scope>NUCLEOTIDE SEQUENCE [LARGE SCALE GENOMIC DNA]</scope>
    <source>
        <strain evidence="2 3">DSM 27848</strain>
    </source>
</reference>
<evidence type="ECO:0000313" key="3">
    <source>
        <dbReference type="Proteomes" id="UP001232343"/>
    </source>
</evidence>
<dbReference type="InterPro" id="IPR035930">
    <property type="entry name" value="FomD-like_sf"/>
</dbReference>
<dbReference type="Proteomes" id="UP001232343">
    <property type="component" value="Unassembled WGS sequence"/>
</dbReference>
<accession>A0ABU0D3M9</accession>
<proteinExistence type="predicted"/>
<dbReference type="InterPro" id="IPR007295">
    <property type="entry name" value="DUF402"/>
</dbReference>
<organism evidence="2 3">
    <name type="scientific">Lederbergia wuyishanensis</name>
    <dbReference type="NCBI Taxonomy" id="1347903"/>
    <lineage>
        <taxon>Bacteria</taxon>
        <taxon>Bacillati</taxon>
        <taxon>Bacillota</taxon>
        <taxon>Bacilli</taxon>
        <taxon>Bacillales</taxon>
        <taxon>Bacillaceae</taxon>
        <taxon>Lederbergia</taxon>
    </lineage>
</organism>
<dbReference type="RefSeq" id="WP_244681422.1">
    <property type="nucleotide sequence ID" value="NZ_JALIRM010000005.1"/>
</dbReference>
<gene>
    <name evidence="2" type="ORF">J2S14_001829</name>
</gene>
<dbReference type="SUPFAM" id="SSF159234">
    <property type="entry name" value="FomD-like"/>
    <property type="match status" value="1"/>
</dbReference>
<sequence length="181" mass="21238">MLERKYGDRSEWKRVLKREYIQSFFDTEEFKGYVTLLNIHNVREPLFVKYGANSVCIVDDGYIWLQHFPTEGHHSLTTMFDAQGNIVQWYVDICLQCGIDNNVPWVDDLFLDIVILPTGEIFIKDEDELDEALSRGSIDEKQYKIAWKEANKLCKLIANDGFDLMKLSRAHKEMLLKKLNK</sequence>
<dbReference type="PANTHER" id="PTHR41271:SF1">
    <property type="entry name" value="DUF402 DOMAIN-CONTAINING PROTEIN"/>
    <property type="match status" value="1"/>
</dbReference>
<name>A0ABU0D3M9_9BACI</name>
<evidence type="ECO:0000313" key="2">
    <source>
        <dbReference type="EMBL" id="MDQ0343015.1"/>
    </source>
</evidence>
<feature type="domain" description="DUF402" evidence="1">
    <location>
        <begin position="65"/>
        <end position="162"/>
    </location>
</feature>
<dbReference type="Gene3D" id="2.40.380.10">
    <property type="entry name" value="FomD-like"/>
    <property type="match status" value="1"/>
</dbReference>
<comment type="caution">
    <text evidence="2">The sequence shown here is derived from an EMBL/GenBank/DDBJ whole genome shotgun (WGS) entry which is preliminary data.</text>
</comment>
<protein>
    <submittedName>
        <fullName evidence="2">RNA-binding protein associated with RNAse of E/G family</fullName>
    </submittedName>
</protein>
<dbReference type="EMBL" id="JAUSUO010000003">
    <property type="protein sequence ID" value="MDQ0343015.1"/>
    <property type="molecule type" value="Genomic_DNA"/>
</dbReference>
<dbReference type="PANTHER" id="PTHR41271">
    <property type="entry name" value="DUF402 DOMAIN-CONTAINING PROTEIN"/>
    <property type="match status" value="1"/>
</dbReference>
<evidence type="ECO:0000259" key="1">
    <source>
        <dbReference type="Pfam" id="PF04167"/>
    </source>
</evidence>
<dbReference type="Pfam" id="PF04167">
    <property type="entry name" value="DUF402"/>
    <property type="match status" value="1"/>
</dbReference>